<organism evidence="1 2">
    <name type="scientific">Phaseolus vulgaris</name>
    <name type="common">Kidney bean</name>
    <name type="synonym">French bean</name>
    <dbReference type="NCBI Taxonomy" id="3885"/>
    <lineage>
        <taxon>Eukaryota</taxon>
        <taxon>Viridiplantae</taxon>
        <taxon>Streptophyta</taxon>
        <taxon>Embryophyta</taxon>
        <taxon>Tracheophyta</taxon>
        <taxon>Spermatophyta</taxon>
        <taxon>Magnoliopsida</taxon>
        <taxon>eudicotyledons</taxon>
        <taxon>Gunneridae</taxon>
        <taxon>Pentapetalae</taxon>
        <taxon>rosids</taxon>
        <taxon>fabids</taxon>
        <taxon>Fabales</taxon>
        <taxon>Fabaceae</taxon>
        <taxon>Papilionoideae</taxon>
        <taxon>50 kb inversion clade</taxon>
        <taxon>NPAAA clade</taxon>
        <taxon>indigoferoid/millettioid clade</taxon>
        <taxon>Phaseoleae</taxon>
        <taxon>Phaseolus</taxon>
    </lineage>
</organism>
<protein>
    <submittedName>
        <fullName evidence="1">Uncharacterized protein</fullName>
    </submittedName>
</protein>
<dbReference type="Gramene" id="ESW16509">
    <property type="protein sequence ID" value="ESW16509"/>
    <property type="gene ID" value="PHAVU_007G162400g"/>
</dbReference>
<gene>
    <name evidence="1" type="ORF">PHAVU_007G162400g</name>
</gene>
<dbReference type="Proteomes" id="UP000000226">
    <property type="component" value="Chromosome 7"/>
</dbReference>
<accession>V7BF72</accession>
<keyword evidence="2" id="KW-1185">Reference proteome</keyword>
<sequence length="105" mass="12229">MYFYFFEFKISKHTSWASISGVKGRTLLTLFQSFYKSFKGEIHKIQQPDHIPALLEGLPLYWSSRPNCQPTRTLEDLDTRELGDCKKLDELGIVFETPILLKLES</sequence>
<dbReference type="EMBL" id="CM002294">
    <property type="protein sequence ID" value="ESW16509.1"/>
    <property type="molecule type" value="Genomic_DNA"/>
</dbReference>
<name>V7BF72_PHAVU</name>
<dbReference type="AlphaFoldDB" id="V7BF72"/>
<evidence type="ECO:0000313" key="1">
    <source>
        <dbReference type="EMBL" id="ESW16509.1"/>
    </source>
</evidence>
<evidence type="ECO:0000313" key="2">
    <source>
        <dbReference type="Proteomes" id="UP000000226"/>
    </source>
</evidence>
<reference evidence="2" key="1">
    <citation type="journal article" date="2014" name="Nat. Genet.">
        <title>A reference genome for common bean and genome-wide analysis of dual domestications.</title>
        <authorList>
            <person name="Schmutz J."/>
            <person name="McClean P.E."/>
            <person name="Mamidi S."/>
            <person name="Wu G.A."/>
            <person name="Cannon S.B."/>
            <person name="Grimwood J."/>
            <person name="Jenkins J."/>
            <person name="Shu S."/>
            <person name="Song Q."/>
            <person name="Chavarro C."/>
            <person name="Torres-Torres M."/>
            <person name="Geffroy V."/>
            <person name="Moghaddam S.M."/>
            <person name="Gao D."/>
            <person name="Abernathy B."/>
            <person name="Barry K."/>
            <person name="Blair M."/>
            <person name="Brick M.A."/>
            <person name="Chovatia M."/>
            <person name="Gepts P."/>
            <person name="Goodstein D.M."/>
            <person name="Gonzales M."/>
            <person name="Hellsten U."/>
            <person name="Hyten D.L."/>
            <person name="Jia G."/>
            <person name="Kelly J.D."/>
            <person name="Kudrna D."/>
            <person name="Lee R."/>
            <person name="Richard M.M."/>
            <person name="Miklas P.N."/>
            <person name="Osorno J.M."/>
            <person name="Rodrigues J."/>
            <person name="Thareau V."/>
            <person name="Urrea C.A."/>
            <person name="Wang M."/>
            <person name="Yu Y."/>
            <person name="Zhang M."/>
            <person name="Wing R.A."/>
            <person name="Cregan P.B."/>
            <person name="Rokhsar D.S."/>
            <person name="Jackson S.A."/>
        </authorList>
    </citation>
    <scope>NUCLEOTIDE SEQUENCE [LARGE SCALE GENOMIC DNA]</scope>
    <source>
        <strain evidence="2">cv. G19833</strain>
    </source>
</reference>
<dbReference type="OrthoDB" id="1436780at2759"/>
<proteinExistence type="predicted"/>